<comment type="caution">
    <text evidence="2">The sequence shown here is derived from an EMBL/GenBank/DDBJ whole genome shotgun (WGS) entry which is preliminary data.</text>
</comment>
<proteinExistence type="predicted"/>
<protein>
    <submittedName>
        <fullName evidence="2">Uncharacterized protein</fullName>
    </submittedName>
</protein>
<name>A0AAD5E8U7_UMBRA</name>
<gene>
    <name evidence="2" type="ORF">K450DRAFT_250637</name>
</gene>
<dbReference type="Proteomes" id="UP001206595">
    <property type="component" value="Unassembled WGS sequence"/>
</dbReference>
<evidence type="ECO:0000313" key="2">
    <source>
        <dbReference type="EMBL" id="KAI8577750.1"/>
    </source>
</evidence>
<keyword evidence="1" id="KW-1133">Transmembrane helix</keyword>
<evidence type="ECO:0000256" key="1">
    <source>
        <dbReference type="SAM" id="Phobius"/>
    </source>
</evidence>
<keyword evidence="1" id="KW-0812">Transmembrane</keyword>
<reference evidence="2" key="1">
    <citation type="submission" date="2021-06" db="EMBL/GenBank/DDBJ databases">
        <authorList>
            <consortium name="DOE Joint Genome Institute"/>
            <person name="Mondo S.J."/>
            <person name="Amses K.R."/>
            <person name="Simmons D.R."/>
            <person name="Longcore J.E."/>
            <person name="Seto K."/>
            <person name="Alves G.H."/>
            <person name="Bonds A.E."/>
            <person name="Quandt C.A."/>
            <person name="Davis W.J."/>
            <person name="Chang Y."/>
            <person name="Letcher P.M."/>
            <person name="Powell M.J."/>
            <person name="Kuo A."/>
            <person name="Labutti K."/>
            <person name="Pangilinan J."/>
            <person name="Andreopoulos W."/>
            <person name="Tritt A."/>
            <person name="Riley R."/>
            <person name="Hundley H."/>
            <person name="Johnson J."/>
            <person name="Lipzen A."/>
            <person name="Barry K."/>
            <person name="Berbee M.L."/>
            <person name="Buchler N.E."/>
            <person name="Grigoriev I.V."/>
            <person name="Spatafora J.W."/>
            <person name="Stajich J.E."/>
            <person name="James T.Y."/>
        </authorList>
    </citation>
    <scope>NUCLEOTIDE SEQUENCE</scope>
    <source>
        <strain evidence="2">AG</strain>
    </source>
</reference>
<dbReference type="GeneID" id="75915942"/>
<accession>A0AAD5E8U7</accession>
<dbReference type="RefSeq" id="XP_051442754.1">
    <property type="nucleotide sequence ID" value="XM_051590599.1"/>
</dbReference>
<keyword evidence="1" id="KW-0472">Membrane</keyword>
<dbReference type="AlphaFoldDB" id="A0AAD5E8U7"/>
<reference evidence="2" key="2">
    <citation type="journal article" date="2022" name="Proc. Natl. Acad. Sci. U.S.A.">
        <title>Diploid-dominant life cycles characterize the early evolution of Fungi.</title>
        <authorList>
            <person name="Amses K.R."/>
            <person name="Simmons D.R."/>
            <person name="Longcore J.E."/>
            <person name="Mondo S.J."/>
            <person name="Seto K."/>
            <person name="Jeronimo G.H."/>
            <person name="Bonds A.E."/>
            <person name="Quandt C.A."/>
            <person name="Davis W.J."/>
            <person name="Chang Y."/>
            <person name="Federici B.A."/>
            <person name="Kuo A."/>
            <person name="LaButti K."/>
            <person name="Pangilinan J."/>
            <person name="Andreopoulos W."/>
            <person name="Tritt A."/>
            <person name="Riley R."/>
            <person name="Hundley H."/>
            <person name="Johnson J."/>
            <person name="Lipzen A."/>
            <person name="Barry K."/>
            <person name="Lang B.F."/>
            <person name="Cuomo C.A."/>
            <person name="Buchler N.E."/>
            <person name="Grigoriev I.V."/>
            <person name="Spatafora J.W."/>
            <person name="Stajich J.E."/>
            <person name="James T.Y."/>
        </authorList>
    </citation>
    <scope>NUCLEOTIDE SEQUENCE</scope>
    <source>
        <strain evidence="2">AG</strain>
    </source>
</reference>
<sequence>MACLHIVIDRMPRGSLFSICNTHRFVIKQNTFKSSFFVHFLQHCYHLFYFFLYFFFYLQCVPFSSVRWSPFARDVYVRGSHPQQLD</sequence>
<keyword evidence="3" id="KW-1185">Reference proteome</keyword>
<feature type="transmembrane region" description="Helical" evidence="1">
    <location>
        <begin position="36"/>
        <end position="58"/>
    </location>
</feature>
<organism evidence="2 3">
    <name type="scientific">Umbelopsis ramanniana AG</name>
    <dbReference type="NCBI Taxonomy" id="1314678"/>
    <lineage>
        <taxon>Eukaryota</taxon>
        <taxon>Fungi</taxon>
        <taxon>Fungi incertae sedis</taxon>
        <taxon>Mucoromycota</taxon>
        <taxon>Mucoromycotina</taxon>
        <taxon>Umbelopsidomycetes</taxon>
        <taxon>Umbelopsidales</taxon>
        <taxon>Umbelopsidaceae</taxon>
        <taxon>Umbelopsis</taxon>
    </lineage>
</organism>
<dbReference type="EMBL" id="MU620937">
    <property type="protein sequence ID" value="KAI8577750.1"/>
    <property type="molecule type" value="Genomic_DNA"/>
</dbReference>
<evidence type="ECO:0000313" key="3">
    <source>
        <dbReference type="Proteomes" id="UP001206595"/>
    </source>
</evidence>